<evidence type="ECO:0000256" key="2">
    <source>
        <dbReference type="SAM" id="MobiDB-lite"/>
    </source>
</evidence>
<feature type="domain" description="BTB" evidence="3">
    <location>
        <begin position="633"/>
        <end position="701"/>
    </location>
</feature>
<dbReference type="GO" id="GO:0006357">
    <property type="term" value="P:regulation of transcription by RNA polymerase II"/>
    <property type="evidence" value="ECO:0007669"/>
    <property type="project" value="TreeGrafter"/>
</dbReference>
<dbReference type="InterPro" id="IPR011333">
    <property type="entry name" value="SKP1/BTB/POZ_sf"/>
</dbReference>
<dbReference type="EMBL" id="OA882069">
    <property type="protein sequence ID" value="CAD7272440.1"/>
    <property type="molecule type" value="Genomic_DNA"/>
</dbReference>
<dbReference type="AlphaFoldDB" id="A0A7R9G9G1"/>
<dbReference type="InterPro" id="IPR000210">
    <property type="entry name" value="BTB/POZ_dom"/>
</dbReference>
<proteinExistence type="predicted"/>
<feature type="compositionally biased region" description="Low complexity" evidence="2">
    <location>
        <begin position="880"/>
        <end position="897"/>
    </location>
</feature>
<dbReference type="InterPro" id="IPR051095">
    <property type="entry name" value="Dros_DevTransReg"/>
</dbReference>
<dbReference type="PROSITE" id="PS50097">
    <property type="entry name" value="BTB"/>
    <property type="match status" value="3"/>
</dbReference>
<dbReference type="PANTHER" id="PTHR23110">
    <property type="entry name" value="BTB DOMAIN TRANSCRIPTION FACTOR"/>
    <property type="match status" value="1"/>
</dbReference>
<feature type="domain" description="BTB" evidence="3">
    <location>
        <begin position="292"/>
        <end position="360"/>
    </location>
</feature>
<name>A0A7R9G9G1_9CRUS</name>
<evidence type="ECO:0000313" key="5">
    <source>
        <dbReference type="Proteomes" id="UP000678499"/>
    </source>
</evidence>
<feature type="region of interest" description="Disordered" evidence="2">
    <location>
        <begin position="743"/>
        <end position="774"/>
    </location>
</feature>
<dbReference type="SUPFAM" id="SSF54695">
    <property type="entry name" value="POZ domain"/>
    <property type="match status" value="3"/>
</dbReference>
<feature type="region of interest" description="Disordered" evidence="2">
    <location>
        <begin position="155"/>
        <end position="186"/>
    </location>
</feature>
<dbReference type="SMART" id="SM00225">
    <property type="entry name" value="BTB"/>
    <property type="match status" value="3"/>
</dbReference>
<gene>
    <name evidence="4" type="ORF">NMOB1V02_LOCUS370</name>
</gene>
<dbReference type="Proteomes" id="UP000678499">
    <property type="component" value="Unassembled WGS sequence"/>
</dbReference>
<dbReference type="Gene3D" id="3.30.710.10">
    <property type="entry name" value="Potassium Channel Kv1.1, Chain A"/>
    <property type="match status" value="3"/>
</dbReference>
<evidence type="ECO:0000313" key="4">
    <source>
        <dbReference type="EMBL" id="CAD7272440.1"/>
    </source>
</evidence>
<sequence>MEDYDLTWSQHGEETFRAFVDLRAGSAHVDVLLFCGDDTLEAHKVILAASSSYFERLLNTVANEYSRYTIVALAQMDPFLLRLVVDFMYSGSVTVPFDRLEEFMAMADLLEVRGLESSADYSLASRGKRSGPLKRKSSARMPLGVSHLKVPALTIDSKPGTSHSAPMHPGMVTEDHSQNLNPSAEEHLSCYPPDIKPCKIEENHTGHIPEMPGASSKNPFPMNFPEYLSECYDPEEMARQCATEAGVIGVAANPEACSRYLCEMEDYDLTWSEHGDESFRAFMDLRAGSSHVDVLLFCGDDTLEAHKVILAACSSYFERLLNAVANDYSRYTIVAMAQVDPFLLRLAIDFMYSGKVTVPFDRLEEFMALADLLEVRGLKSSTEHALSSLGKRITSLKRKATAQVPAPELHPKVPALMIDSKPGTSHSDLVDPEMVTEDHSQNMDSTAIDPLLFYTEDVKPYEDEENLSLHTHERSGASSNDQFAMQFAGVRKKVSYAEKVARQCAYEAGVTFENIKELCKRCDVQMRPARRKNKRGETGCELQIKLEPSSSSMDDSIGAVESEEYVEDDFSGLNDVHGNIPPEFLKQRPVLVSLLLFTACWSRAMEDYNLTWTQHGEESFRAFVDLRAGSSHVDVLLFCGDDTLEAHKVILAACSSYFERLLNAVANDYSRYTIVALARMDPYLLRLAVNFMYSGKVTVPCDRLEEFMSLADLLEVRGLKANPEHGIASFGKRMNPMKRKASAQMLSGESHSKVPAAMSDSKPGTSQSDVMDPEMDPGCELEIKEEPNSSSMDDGFVAVESEEYVEDDFGGLSDVPGNIPPAFLKQTQFVRIGTRAWHGRRSDGVAGYFCEQCLYSTCRRGDVLRHERSHLKPHHRRSSASRNATASSHHQQQQQRRLVMGVPRGAAAAAAASNDDDGGAGGGTAASWSALPGDGGDAMGEDGHQ</sequence>
<dbReference type="Pfam" id="PF00651">
    <property type="entry name" value="BTB"/>
    <property type="match status" value="3"/>
</dbReference>
<protein>
    <recommendedName>
        <fullName evidence="3">BTB domain-containing protein</fullName>
    </recommendedName>
</protein>
<dbReference type="PANTHER" id="PTHR23110:SF98">
    <property type="entry name" value="PRE-LOLA-G, ISOFORM C-RELATED"/>
    <property type="match status" value="1"/>
</dbReference>
<keyword evidence="1" id="KW-0539">Nucleus</keyword>
<dbReference type="EMBL" id="CAJPEX010000032">
    <property type="protein sequence ID" value="CAG0912592.1"/>
    <property type="molecule type" value="Genomic_DNA"/>
</dbReference>
<feature type="domain" description="BTB" evidence="3">
    <location>
        <begin position="29"/>
        <end position="97"/>
    </location>
</feature>
<dbReference type="OrthoDB" id="6482909at2759"/>
<organism evidence="4">
    <name type="scientific">Notodromas monacha</name>
    <dbReference type="NCBI Taxonomy" id="399045"/>
    <lineage>
        <taxon>Eukaryota</taxon>
        <taxon>Metazoa</taxon>
        <taxon>Ecdysozoa</taxon>
        <taxon>Arthropoda</taxon>
        <taxon>Crustacea</taxon>
        <taxon>Oligostraca</taxon>
        <taxon>Ostracoda</taxon>
        <taxon>Podocopa</taxon>
        <taxon>Podocopida</taxon>
        <taxon>Cypridocopina</taxon>
        <taxon>Cypridoidea</taxon>
        <taxon>Cyprididae</taxon>
        <taxon>Notodromas</taxon>
    </lineage>
</organism>
<feature type="compositionally biased region" description="Basic residues" evidence="2">
    <location>
        <begin position="868"/>
        <end position="879"/>
    </location>
</feature>
<evidence type="ECO:0000256" key="1">
    <source>
        <dbReference type="ARBA" id="ARBA00023242"/>
    </source>
</evidence>
<reference evidence="4" key="1">
    <citation type="submission" date="2020-11" db="EMBL/GenBank/DDBJ databases">
        <authorList>
            <person name="Tran Van P."/>
        </authorList>
    </citation>
    <scope>NUCLEOTIDE SEQUENCE</scope>
</reference>
<feature type="region of interest" description="Disordered" evidence="2">
    <location>
        <begin position="868"/>
        <end position="945"/>
    </location>
</feature>
<keyword evidence="5" id="KW-1185">Reference proteome</keyword>
<dbReference type="GO" id="GO:0005634">
    <property type="term" value="C:nucleus"/>
    <property type="evidence" value="ECO:0007669"/>
    <property type="project" value="TreeGrafter"/>
</dbReference>
<accession>A0A7R9G9G1</accession>
<evidence type="ECO:0000259" key="3">
    <source>
        <dbReference type="PROSITE" id="PS50097"/>
    </source>
</evidence>